<organism evidence="5 6">
    <name type="scientific">Datura stramonium</name>
    <name type="common">Jimsonweed</name>
    <name type="synonym">Common thornapple</name>
    <dbReference type="NCBI Taxonomy" id="4076"/>
    <lineage>
        <taxon>Eukaryota</taxon>
        <taxon>Viridiplantae</taxon>
        <taxon>Streptophyta</taxon>
        <taxon>Embryophyta</taxon>
        <taxon>Tracheophyta</taxon>
        <taxon>Spermatophyta</taxon>
        <taxon>Magnoliopsida</taxon>
        <taxon>eudicotyledons</taxon>
        <taxon>Gunneridae</taxon>
        <taxon>Pentapetalae</taxon>
        <taxon>asterids</taxon>
        <taxon>lamiids</taxon>
        <taxon>Solanales</taxon>
        <taxon>Solanaceae</taxon>
        <taxon>Solanoideae</taxon>
        <taxon>Datureae</taxon>
        <taxon>Datura</taxon>
    </lineage>
</organism>
<evidence type="ECO:0000313" key="6">
    <source>
        <dbReference type="Proteomes" id="UP000823775"/>
    </source>
</evidence>
<evidence type="ECO:0000256" key="3">
    <source>
        <dbReference type="ARBA" id="ARBA00022737"/>
    </source>
</evidence>
<dbReference type="PANTHER" id="PTHR19861">
    <property type="entry name" value="WD40 REPEAT PROTEIN SWD2"/>
    <property type="match status" value="1"/>
</dbReference>
<dbReference type="EMBL" id="JACEIK010002123">
    <property type="protein sequence ID" value="MCD9559287.1"/>
    <property type="molecule type" value="Genomic_DNA"/>
</dbReference>
<keyword evidence="4" id="KW-0539">Nucleus</keyword>
<proteinExistence type="predicted"/>
<evidence type="ECO:0000256" key="2">
    <source>
        <dbReference type="ARBA" id="ARBA00022574"/>
    </source>
</evidence>
<evidence type="ECO:0000313" key="5">
    <source>
        <dbReference type="EMBL" id="MCD9559287.1"/>
    </source>
</evidence>
<comment type="caution">
    <text evidence="5">The sequence shown here is derived from an EMBL/GenBank/DDBJ whole genome shotgun (WGS) entry which is preliminary data.</text>
</comment>
<sequence length="114" mass="12565">MFHTHDYEKGPFKIFSVGGDVSDANIVKFSNDGRLVLLTTMDGHSHVLDLFHGILVVHLLWYFLPLSTYNVQPVLSSSTLEASFSPEGIFVISGVGTVKSFAPEYEKKLGASFN</sequence>
<accession>A0ABS8UMG9</accession>
<dbReference type="Proteomes" id="UP000823775">
    <property type="component" value="Unassembled WGS sequence"/>
</dbReference>
<protein>
    <submittedName>
        <fullName evidence="5">Uncharacterized protein</fullName>
    </submittedName>
</protein>
<keyword evidence="3" id="KW-0677">Repeat</keyword>
<keyword evidence="2" id="KW-0853">WD repeat</keyword>
<gene>
    <name evidence="5" type="ORF">HAX54_017157</name>
</gene>
<dbReference type="PANTHER" id="PTHR19861:SF0">
    <property type="entry name" value="WD REPEAT-CONTAINING PROTEIN 82"/>
    <property type="match status" value="1"/>
</dbReference>
<dbReference type="InterPro" id="IPR037867">
    <property type="entry name" value="Swd2/WDR82"/>
</dbReference>
<keyword evidence="6" id="KW-1185">Reference proteome</keyword>
<comment type="subcellular location">
    <subcellularLocation>
        <location evidence="1">Nucleus</location>
    </subcellularLocation>
</comment>
<name>A0ABS8UMG9_DATST</name>
<evidence type="ECO:0000256" key="4">
    <source>
        <dbReference type="ARBA" id="ARBA00023242"/>
    </source>
</evidence>
<evidence type="ECO:0000256" key="1">
    <source>
        <dbReference type="ARBA" id="ARBA00004123"/>
    </source>
</evidence>
<reference evidence="5 6" key="1">
    <citation type="journal article" date="2021" name="BMC Genomics">
        <title>Datura genome reveals duplications of psychoactive alkaloid biosynthetic genes and high mutation rate following tissue culture.</title>
        <authorList>
            <person name="Rajewski A."/>
            <person name="Carter-House D."/>
            <person name="Stajich J."/>
            <person name="Litt A."/>
        </authorList>
    </citation>
    <scope>NUCLEOTIDE SEQUENCE [LARGE SCALE GENOMIC DNA]</scope>
    <source>
        <strain evidence="5">AR-01</strain>
    </source>
</reference>